<accession>A0A059KL41</accession>
<dbReference type="STRING" id="34103.SAMN05421778_10356"/>
<dbReference type="Proteomes" id="UP000026714">
    <property type="component" value="Unassembled WGS sequence"/>
</dbReference>
<evidence type="ECO:0000256" key="3">
    <source>
        <dbReference type="ARBA" id="ARBA00022840"/>
    </source>
</evidence>
<dbReference type="SMART" id="SM00797">
    <property type="entry name" value="AHS2"/>
    <property type="match status" value="1"/>
</dbReference>
<keyword evidence="6" id="KW-1185">Reference proteome</keyword>
<dbReference type="eggNOG" id="COG1984">
    <property type="taxonomic scope" value="Bacteria"/>
</dbReference>
<dbReference type="InterPro" id="IPR029000">
    <property type="entry name" value="Cyclophilin-like_dom_sf"/>
</dbReference>
<name>A0A059KL41_9BURK</name>
<dbReference type="GO" id="GO:0005524">
    <property type="term" value="F:ATP binding"/>
    <property type="evidence" value="ECO:0007669"/>
    <property type="project" value="UniProtKB-KW"/>
</dbReference>
<dbReference type="AlphaFoldDB" id="A0A059KL41"/>
<comment type="caution">
    <text evidence="5">The sequence shown here is derived from an EMBL/GenBank/DDBJ whole genome shotgun (WGS) entry which is preliminary data.</text>
</comment>
<organism evidence="5 6">
    <name type="scientific">Sphaerotilus natans subsp. natans DSM 6575</name>
    <dbReference type="NCBI Taxonomy" id="1286631"/>
    <lineage>
        <taxon>Bacteria</taxon>
        <taxon>Pseudomonadati</taxon>
        <taxon>Pseudomonadota</taxon>
        <taxon>Betaproteobacteria</taxon>
        <taxon>Burkholderiales</taxon>
        <taxon>Sphaerotilaceae</taxon>
        <taxon>Sphaerotilus</taxon>
    </lineage>
</organism>
<dbReference type="PANTHER" id="PTHR43309">
    <property type="entry name" value="5-OXOPROLINASE SUBUNIT C"/>
    <property type="match status" value="1"/>
</dbReference>
<dbReference type="InterPro" id="IPR003778">
    <property type="entry name" value="CT_A_B"/>
</dbReference>
<dbReference type="Gene3D" id="2.40.100.10">
    <property type="entry name" value="Cyclophilin-like"/>
    <property type="match status" value="1"/>
</dbReference>
<evidence type="ECO:0000259" key="4">
    <source>
        <dbReference type="SMART" id="SM00797"/>
    </source>
</evidence>
<dbReference type="NCBIfam" id="TIGR00724">
    <property type="entry name" value="urea_amlyse_rel"/>
    <property type="match status" value="1"/>
</dbReference>
<feature type="domain" description="Carboxyltransferase" evidence="4">
    <location>
        <begin position="20"/>
        <end position="305"/>
    </location>
</feature>
<dbReference type="SUPFAM" id="SSF50891">
    <property type="entry name" value="Cyclophilin-like"/>
    <property type="match status" value="1"/>
</dbReference>
<reference evidence="5 6" key="1">
    <citation type="journal article" date="2014" name="FEMS Microbiol. Ecol.">
        <title>Sphaerotilus natans encrusted with nanoball-shaped Fe(III) oxide minerals formed by nitrate-reducing mixotrophic Fe(II) oxidation.</title>
        <authorList>
            <person name="Park S."/>
            <person name="Kim D.H."/>
            <person name="Lee J.H."/>
            <person name="Hur H.G."/>
        </authorList>
    </citation>
    <scope>NUCLEOTIDE SEQUENCE [LARGE SCALE GENOMIC DNA]</scope>
    <source>
        <strain evidence="5 6">DSM 6575</strain>
    </source>
</reference>
<sequence>MIRGGIGCTVQDAGRVGHRHEGVALSGWLDGWMAGAANVLAGNPPQAACLEWRGPALRLRVAQGPVRVAVAGGAAAWASDAQARPQPLPPWQSVLLEAGAVLDLAALSGGCAWMAVSGGVQVAPLLGSRATHLRTRMGGLDGRMLQPGDRLGCAALASEDRRLWCAASAPDWLESGPIRVLPGPQQDHFSAEAWARLLASAWQVTPALDRMGLRLAGPALAHVDASAADIVSDGVVPGAIQVPADGQPIVLLADAQTVGGYPKIACVIRADLPRLAQARPGDRLDFAVVDGAGARAALQRLRARWQAWCAALRPARPPGGIDEQALHRDNLISGMLRAEP</sequence>
<evidence type="ECO:0000256" key="2">
    <source>
        <dbReference type="ARBA" id="ARBA00022801"/>
    </source>
</evidence>
<dbReference type="PANTHER" id="PTHR43309:SF3">
    <property type="entry name" value="5-OXOPROLINASE SUBUNIT C"/>
    <property type="match status" value="1"/>
</dbReference>
<dbReference type="GO" id="GO:0016787">
    <property type="term" value="F:hydrolase activity"/>
    <property type="evidence" value="ECO:0007669"/>
    <property type="project" value="UniProtKB-KW"/>
</dbReference>
<keyword evidence="1" id="KW-0547">Nucleotide-binding</keyword>
<evidence type="ECO:0000313" key="5">
    <source>
        <dbReference type="EMBL" id="KDB51828.1"/>
    </source>
</evidence>
<dbReference type="EMBL" id="AZRA01000066">
    <property type="protein sequence ID" value="KDB51828.1"/>
    <property type="molecule type" value="Genomic_DNA"/>
</dbReference>
<dbReference type="PATRIC" id="fig|1286631.3.peg.2504"/>
<dbReference type="InterPro" id="IPR052708">
    <property type="entry name" value="PxpC"/>
</dbReference>
<keyword evidence="2" id="KW-0378">Hydrolase</keyword>
<evidence type="ECO:0000256" key="1">
    <source>
        <dbReference type="ARBA" id="ARBA00022741"/>
    </source>
</evidence>
<gene>
    <name evidence="5" type="ORF">X805_25570</name>
</gene>
<protein>
    <recommendedName>
        <fullName evidence="4">Carboxyltransferase domain-containing protein</fullName>
    </recommendedName>
</protein>
<evidence type="ECO:0000313" key="6">
    <source>
        <dbReference type="Proteomes" id="UP000026714"/>
    </source>
</evidence>
<proteinExistence type="predicted"/>
<keyword evidence="3" id="KW-0067">ATP-binding</keyword>
<dbReference type="Pfam" id="PF02626">
    <property type="entry name" value="CT_A_B"/>
    <property type="match status" value="1"/>
</dbReference>